<dbReference type="Proteomes" id="UP000738359">
    <property type="component" value="Unassembled WGS sequence"/>
</dbReference>
<protein>
    <submittedName>
        <fullName evidence="2">Uncharacterized protein</fullName>
    </submittedName>
</protein>
<feature type="region of interest" description="Disordered" evidence="1">
    <location>
        <begin position="431"/>
        <end position="599"/>
    </location>
</feature>
<proteinExistence type="predicted"/>
<feature type="compositionally biased region" description="Acidic residues" evidence="1">
    <location>
        <begin position="509"/>
        <end position="536"/>
    </location>
</feature>
<accession>A0A9P6JAM8</accession>
<organism evidence="2 3">
    <name type="scientific">Mortierella alpina</name>
    <name type="common">Oleaginous fungus</name>
    <name type="synonym">Mortierella renispora</name>
    <dbReference type="NCBI Taxonomy" id="64518"/>
    <lineage>
        <taxon>Eukaryota</taxon>
        <taxon>Fungi</taxon>
        <taxon>Fungi incertae sedis</taxon>
        <taxon>Mucoromycota</taxon>
        <taxon>Mortierellomycotina</taxon>
        <taxon>Mortierellomycetes</taxon>
        <taxon>Mortierellales</taxon>
        <taxon>Mortierellaceae</taxon>
        <taxon>Mortierella</taxon>
    </lineage>
</organism>
<feature type="region of interest" description="Disordered" evidence="1">
    <location>
        <begin position="181"/>
        <end position="316"/>
    </location>
</feature>
<feature type="compositionally biased region" description="Low complexity" evidence="1">
    <location>
        <begin position="544"/>
        <end position="562"/>
    </location>
</feature>
<feature type="compositionally biased region" description="Low complexity" evidence="1">
    <location>
        <begin position="60"/>
        <end position="88"/>
    </location>
</feature>
<feature type="compositionally biased region" description="Polar residues" evidence="1">
    <location>
        <begin position="28"/>
        <end position="55"/>
    </location>
</feature>
<gene>
    <name evidence="2" type="ORF">BGZ70_006850</name>
</gene>
<feature type="region of interest" description="Disordered" evidence="1">
    <location>
        <begin position="1"/>
        <end position="119"/>
    </location>
</feature>
<reference evidence="2" key="1">
    <citation type="journal article" date="2020" name="Fungal Divers.">
        <title>Resolving the Mortierellaceae phylogeny through synthesis of multi-gene phylogenetics and phylogenomics.</title>
        <authorList>
            <person name="Vandepol N."/>
            <person name="Liber J."/>
            <person name="Desiro A."/>
            <person name="Na H."/>
            <person name="Kennedy M."/>
            <person name="Barry K."/>
            <person name="Grigoriev I.V."/>
            <person name="Miller A.N."/>
            <person name="O'Donnell K."/>
            <person name="Stajich J.E."/>
            <person name="Bonito G."/>
        </authorList>
    </citation>
    <scope>NUCLEOTIDE SEQUENCE</scope>
    <source>
        <strain evidence="2">CK1249</strain>
    </source>
</reference>
<feature type="compositionally biased region" description="Basic and acidic residues" evidence="1">
    <location>
        <begin position="1"/>
        <end position="10"/>
    </location>
</feature>
<evidence type="ECO:0000313" key="3">
    <source>
        <dbReference type="Proteomes" id="UP000738359"/>
    </source>
</evidence>
<feature type="compositionally biased region" description="Low complexity" evidence="1">
    <location>
        <begin position="243"/>
        <end position="312"/>
    </location>
</feature>
<sequence length="599" mass="66012">MAAKQSRKDPTGSYDDGAPSSSTRDDAQSASHSEPSTTQAMMMQPGQTAGSTSSARGMLAAVGSSGRRASRPRANSVTDRPSTAASKSRSARARPSKANSASAISYTPSRHGPEPHQQPFVYNGLLQASSSYGFASSSQRHPMEWTQQQQRQEGTAYGYQSTEESSNAWLTHGLVFEASSTAGLDFGQTPSSEPIPRPMMACPPQQRYEPLGSLQPQQFGSITSSFATEWSAQTAATASPADHLQQQLPQPLQQPHPQYSSYTLYRQQQQQQLPHPPHQQEQQRYQQQPPMYRYPQERLQLQQQHQQQQHHPQCQEHDPYCNCQPSYMAASYLQPQRLPPQSSQEQSMPGFTEDIQSFLHDPSQSSSLNRFPSPSIFTYHVYGGTATATNDKDSGHGPFPMEAVELAQCSSYYYPSAIPDLTLVAEAPAKSPILSGEGDDDEGEASALLQNPSFDPSVPEDDRTSIAVDTRLLPPDTEMTSNTETDELMAEQAESSTARKRFILKQRELEDEEVKEQDDDDDGCDNDNENDEEENDGSLKRHSQQGAGSHHAGSSSTMSSTTRPHHPRGVLYPIVEIPDLRLRRSDRRRAPGNAPSNDS</sequence>
<feature type="region of interest" description="Disordered" evidence="1">
    <location>
        <begin position="133"/>
        <end position="160"/>
    </location>
</feature>
<comment type="caution">
    <text evidence="2">The sequence shown here is derived from an EMBL/GenBank/DDBJ whole genome shotgun (WGS) entry which is preliminary data.</text>
</comment>
<feature type="compositionally biased region" description="Polar residues" evidence="1">
    <location>
        <begin position="214"/>
        <end position="237"/>
    </location>
</feature>
<keyword evidence="3" id="KW-1185">Reference proteome</keyword>
<evidence type="ECO:0000256" key="1">
    <source>
        <dbReference type="SAM" id="MobiDB-lite"/>
    </source>
</evidence>
<feature type="compositionally biased region" description="Polar residues" evidence="1">
    <location>
        <begin position="181"/>
        <end position="192"/>
    </location>
</feature>
<feature type="compositionally biased region" description="Polar residues" evidence="1">
    <location>
        <begin position="145"/>
        <end position="160"/>
    </location>
</feature>
<dbReference type="AlphaFoldDB" id="A0A9P6JAM8"/>
<evidence type="ECO:0000313" key="2">
    <source>
        <dbReference type="EMBL" id="KAF9964159.1"/>
    </source>
</evidence>
<dbReference type="OrthoDB" id="515401at2759"/>
<name>A0A9P6JAM8_MORAP</name>
<dbReference type="EMBL" id="JAAAHY010000399">
    <property type="protein sequence ID" value="KAF9964159.1"/>
    <property type="molecule type" value="Genomic_DNA"/>
</dbReference>